<proteinExistence type="predicted"/>
<dbReference type="Gene3D" id="3.20.20.80">
    <property type="entry name" value="Glycosidases"/>
    <property type="match status" value="1"/>
</dbReference>
<dbReference type="EMBL" id="BTCM01000004">
    <property type="protein sequence ID" value="GMK57757.1"/>
    <property type="molecule type" value="Genomic_DNA"/>
</dbReference>
<keyword evidence="1" id="KW-0732">Signal</keyword>
<protein>
    <recommendedName>
        <fullName evidence="4">Glycoside hydrolase</fullName>
    </recommendedName>
</protein>
<evidence type="ECO:0000313" key="2">
    <source>
        <dbReference type="EMBL" id="GMK57757.1"/>
    </source>
</evidence>
<evidence type="ECO:0000256" key="1">
    <source>
        <dbReference type="SAM" id="SignalP"/>
    </source>
</evidence>
<dbReference type="Proteomes" id="UP001222932">
    <property type="component" value="Unassembled WGS sequence"/>
</dbReference>
<name>A0AAD3YDA3_9TREE</name>
<dbReference type="InterPro" id="IPR005197">
    <property type="entry name" value="Glyco_hydro_71"/>
</dbReference>
<evidence type="ECO:0000313" key="3">
    <source>
        <dbReference type="Proteomes" id="UP001222932"/>
    </source>
</evidence>
<sequence>MHVPLLPKHPIVRPLVTFLFLSLMAYSLLAHWQQHGGGKPMFDESLEENAFVHEADRPKPDTQVAATHPDAPTTPSGNKRLVVAHFMLGNTYPFTKLDWEETFDMAEESGLDGLILNLGREDWQFRQARSAYLIAQQRAYKPIIGRTPIRLAFSLDLNVMHSSQWDDAVQLTTKIAGIMGSPAQLMYDGKALLSAFDGHNAAWGFNGWRGFMKELNSKMRYPVSFWPAWFQPPDRLISNELVDGLFHWNGGWPMTNRHISLSTEDMAFIASDKPYMAAVSPLFFTHYGKTGEFAFDKNWIYRSDDLLYPSRWASILAMTAARAPEIVQVISWNDYGESHNIAPVLGAEPGSQSWTRGMDHVAFREMTGYFTRRWRDGAPEVEDEIVVWMWYRTHPKGVHAGNDTVGKPDHANWALDLINALILVPEGLEDVELFVTNGPRGHPSKKGKPLEAGRSNALNVPFLPGSVHFEIKSSIGTHMRHTAHEIHSTADTYNFNMWSGSWRSKVRRSKTKD</sequence>
<dbReference type="CDD" id="cd11577">
    <property type="entry name" value="GH71"/>
    <property type="match status" value="1"/>
</dbReference>
<feature type="signal peptide" evidence="1">
    <location>
        <begin position="1"/>
        <end position="30"/>
    </location>
</feature>
<reference evidence="2" key="1">
    <citation type="journal article" date="2023" name="BMC Genomics">
        <title>Chromosome-level genome assemblies of Cutaneotrichosporon spp. (Trichosporonales, Basidiomycota) reveal imbalanced evolution between nucleotide sequences and chromosome synteny.</title>
        <authorList>
            <person name="Kobayashi Y."/>
            <person name="Kayamori A."/>
            <person name="Aoki K."/>
            <person name="Shiwa Y."/>
            <person name="Matsutani M."/>
            <person name="Fujita N."/>
            <person name="Sugita T."/>
            <person name="Iwasaki W."/>
            <person name="Tanaka N."/>
            <person name="Takashima M."/>
        </authorList>
    </citation>
    <scope>NUCLEOTIDE SEQUENCE</scope>
    <source>
        <strain evidence="2">HIS016</strain>
    </source>
</reference>
<dbReference type="AlphaFoldDB" id="A0AAD3YDA3"/>
<evidence type="ECO:0008006" key="4">
    <source>
        <dbReference type="Google" id="ProtNLM"/>
    </source>
</evidence>
<reference evidence="2" key="2">
    <citation type="submission" date="2023-06" db="EMBL/GenBank/DDBJ databases">
        <authorList>
            <person name="Kobayashi Y."/>
            <person name="Kayamori A."/>
            <person name="Aoki K."/>
            <person name="Shiwa Y."/>
            <person name="Fujita N."/>
            <person name="Sugita T."/>
            <person name="Iwasaki W."/>
            <person name="Tanaka N."/>
            <person name="Takashima M."/>
        </authorList>
    </citation>
    <scope>NUCLEOTIDE SEQUENCE</scope>
    <source>
        <strain evidence="2">HIS016</strain>
    </source>
</reference>
<keyword evidence="3" id="KW-1185">Reference proteome</keyword>
<feature type="chain" id="PRO_5042293836" description="Glycoside hydrolase" evidence="1">
    <location>
        <begin position="31"/>
        <end position="513"/>
    </location>
</feature>
<accession>A0AAD3YDA3</accession>
<organism evidence="2 3">
    <name type="scientific">Cutaneotrichosporon spelunceum</name>
    <dbReference type="NCBI Taxonomy" id="1672016"/>
    <lineage>
        <taxon>Eukaryota</taxon>
        <taxon>Fungi</taxon>
        <taxon>Dikarya</taxon>
        <taxon>Basidiomycota</taxon>
        <taxon>Agaricomycotina</taxon>
        <taxon>Tremellomycetes</taxon>
        <taxon>Trichosporonales</taxon>
        <taxon>Trichosporonaceae</taxon>
        <taxon>Cutaneotrichosporon</taxon>
    </lineage>
</organism>
<comment type="caution">
    <text evidence="2">The sequence shown here is derived from an EMBL/GenBank/DDBJ whole genome shotgun (WGS) entry which is preliminary data.</text>
</comment>
<dbReference type="Pfam" id="PF03659">
    <property type="entry name" value="Glyco_hydro_71"/>
    <property type="match status" value="1"/>
</dbReference>
<gene>
    <name evidence="2" type="ORF">CspeluHIS016_0405910</name>
</gene>
<dbReference type="GO" id="GO:0051118">
    <property type="term" value="F:glucan endo-1,3-alpha-glucosidase activity"/>
    <property type="evidence" value="ECO:0007669"/>
    <property type="project" value="InterPro"/>
</dbReference>